<evidence type="ECO:0000256" key="1">
    <source>
        <dbReference type="SAM" id="SignalP"/>
    </source>
</evidence>
<accession>A0A9P1N2A0</accession>
<keyword evidence="3" id="KW-1185">Reference proteome</keyword>
<dbReference type="Proteomes" id="UP001152747">
    <property type="component" value="Unassembled WGS sequence"/>
</dbReference>
<dbReference type="PANTHER" id="PTHR39385:SF3">
    <property type="entry name" value="ELRR (EXTRACELLULAR LEUCINE-RICH REPEAT) ONLY"/>
    <property type="match status" value="1"/>
</dbReference>
<sequence>MNLKIFVVFAAIGFASCRTIPCLDGCQCEQSDHDPVIRCDGLGLKKFPLPYSDPLKDYHFLALTCNDIPSIPSISLIKASFPDLQGIDVQGNPRLNCTELKYLKSEIPVLSDCDNQEEPLKCELLNENECDWKCRALQKLKDMWVKFKELISRKAKDWQAEEAYEKAKAWFTKQFNELSVAFGGN</sequence>
<comment type="caution">
    <text evidence="2">The sequence shown here is derived from an EMBL/GenBank/DDBJ whole genome shotgun (WGS) entry which is preliminary data.</text>
</comment>
<evidence type="ECO:0000313" key="3">
    <source>
        <dbReference type="Proteomes" id="UP001152747"/>
    </source>
</evidence>
<name>A0A9P1N2A0_9PELO</name>
<evidence type="ECO:0000313" key="2">
    <source>
        <dbReference type="EMBL" id="CAI5445181.1"/>
    </source>
</evidence>
<gene>
    <name evidence="2" type="ORF">CAMP_LOCUS7818</name>
</gene>
<dbReference type="PANTHER" id="PTHR39385">
    <property type="entry name" value="PROTEIN CBG20422"/>
    <property type="match status" value="1"/>
</dbReference>
<dbReference type="EMBL" id="CANHGI010000003">
    <property type="protein sequence ID" value="CAI5445181.1"/>
    <property type="molecule type" value="Genomic_DNA"/>
</dbReference>
<proteinExistence type="predicted"/>
<reference evidence="2" key="1">
    <citation type="submission" date="2022-11" db="EMBL/GenBank/DDBJ databases">
        <authorList>
            <person name="Kikuchi T."/>
        </authorList>
    </citation>
    <scope>NUCLEOTIDE SEQUENCE</scope>
    <source>
        <strain evidence="2">PS1010</strain>
    </source>
</reference>
<dbReference type="AlphaFoldDB" id="A0A9P1N2A0"/>
<dbReference type="PROSITE" id="PS51257">
    <property type="entry name" value="PROKAR_LIPOPROTEIN"/>
    <property type="match status" value="1"/>
</dbReference>
<feature type="chain" id="PRO_5040179190" evidence="1">
    <location>
        <begin position="18"/>
        <end position="185"/>
    </location>
</feature>
<dbReference type="OrthoDB" id="5771575at2759"/>
<protein>
    <submittedName>
        <fullName evidence="2">Uncharacterized protein</fullName>
    </submittedName>
</protein>
<organism evidence="2 3">
    <name type="scientific">Caenorhabditis angaria</name>
    <dbReference type="NCBI Taxonomy" id="860376"/>
    <lineage>
        <taxon>Eukaryota</taxon>
        <taxon>Metazoa</taxon>
        <taxon>Ecdysozoa</taxon>
        <taxon>Nematoda</taxon>
        <taxon>Chromadorea</taxon>
        <taxon>Rhabditida</taxon>
        <taxon>Rhabditina</taxon>
        <taxon>Rhabditomorpha</taxon>
        <taxon>Rhabditoidea</taxon>
        <taxon>Rhabditidae</taxon>
        <taxon>Peloderinae</taxon>
        <taxon>Caenorhabditis</taxon>
    </lineage>
</organism>
<keyword evidence="1" id="KW-0732">Signal</keyword>
<feature type="signal peptide" evidence="1">
    <location>
        <begin position="1"/>
        <end position="17"/>
    </location>
</feature>